<sequence length="235" mass="25985">MLLANGVRSQRVQTAAPYETRARSADRSTASSQQPLVHQEPRTQPSGDWIVGRGRWMTLSVGVDEVVEVTWTGLSWALNRDWKTEERRRVRGMAEAGAKELESSGIWVNQARLWRRRCGMPKTRVPPAVVELVPCPALVDDRETLPVAPMQRSMPMAVQTQTQVQIQALPMPTPPTVRTKRQVMMAAIRCHLDFADALSCSAPSSSDRKNEGEEDGEQTDQMDDAGEGTPPGAKA</sequence>
<dbReference type="EMBL" id="PPTA01000004">
    <property type="protein sequence ID" value="TFB04653.1"/>
    <property type="molecule type" value="Genomic_DNA"/>
</dbReference>
<feature type="region of interest" description="Disordered" evidence="1">
    <location>
        <begin position="199"/>
        <end position="235"/>
    </location>
</feature>
<evidence type="ECO:0000313" key="2">
    <source>
        <dbReference type="EMBL" id="TFB04653.1"/>
    </source>
</evidence>
<accession>A0ABY2H8T4</accession>
<reference evidence="2 3" key="1">
    <citation type="submission" date="2018-01" db="EMBL/GenBank/DDBJ databases">
        <title>Genome characterization of the sugarcane-associated fungus Trichoderma ghanense CCMA-1212 and their application in lignocelulose bioconversion.</title>
        <authorList>
            <person name="Steindorff A.S."/>
            <person name="Mendes T.D."/>
            <person name="Vilela E.S.D."/>
            <person name="Rodrigues D.S."/>
            <person name="Formighieri E.F."/>
            <person name="Melo I.S."/>
            <person name="Favaro L.C.L."/>
        </authorList>
    </citation>
    <scope>NUCLEOTIDE SEQUENCE [LARGE SCALE GENOMIC DNA]</scope>
    <source>
        <strain evidence="2 3">CCMA-1212</strain>
    </source>
</reference>
<proteinExistence type="predicted"/>
<dbReference type="Proteomes" id="UP001642720">
    <property type="component" value="Unassembled WGS sequence"/>
</dbReference>
<comment type="caution">
    <text evidence="2">The sequence shown here is derived from an EMBL/GenBank/DDBJ whole genome shotgun (WGS) entry which is preliminary data.</text>
</comment>
<dbReference type="RefSeq" id="XP_073560854.1">
    <property type="nucleotide sequence ID" value="XM_073700766.1"/>
</dbReference>
<gene>
    <name evidence="2" type="ORF">CCMA1212_003417</name>
</gene>
<protein>
    <submittedName>
        <fullName evidence="2">Uncharacterized protein</fullName>
    </submittedName>
</protein>
<evidence type="ECO:0000256" key="1">
    <source>
        <dbReference type="SAM" id="MobiDB-lite"/>
    </source>
</evidence>
<dbReference type="GeneID" id="300575216"/>
<feature type="compositionally biased region" description="Acidic residues" evidence="1">
    <location>
        <begin position="212"/>
        <end position="226"/>
    </location>
</feature>
<organism evidence="2 3">
    <name type="scientific">Trichoderma ghanense</name>
    <dbReference type="NCBI Taxonomy" id="65468"/>
    <lineage>
        <taxon>Eukaryota</taxon>
        <taxon>Fungi</taxon>
        <taxon>Dikarya</taxon>
        <taxon>Ascomycota</taxon>
        <taxon>Pezizomycotina</taxon>
        <taxon>Sordariomycetes</taxon>
        <taxon>Hypocreomycetidae</taxon>
        <taxon>Hypocreales</taxon>
        <taxon>Hypocreaceae</taxon>
        <taxon>Trichoderma</taxon>
    </lineage>
</organism>
<name>A0ABY2H8T4_9HYPO</name>
<evidence type="ECO:0000313" key="3">
    <source>
        <dbReference type="Proteomes" id="UP001642720"/>
    </source>
</evidence>
<feature type="region of interest" description="Disordered" evidence="1">
    <location>
        <begin position="1"/>
        <end position="49"/>
    </location>
</feature>
<keyword evidence="3" id="KW-1185">Reference proteome</keyword>